<protein>
    <recommendedName>
        <fullName evidence="3">Glutamate dehydrogenase</fullName>
    </recommendedName>
</protein>
<evidence type="ECO:0000256" key="6">
    <source>
        <dbReference type="PIRSR" id="PIRSR000185-3"/>
    </source>
</evidence>
<dbReference type="Proteomes" id="UP000614424">
    <property type="component" value="Unassembled WGS sequence"/>
</dbReference>
<dbReference type="PANTHER" id="PTHR11606">
    <property type="entry name" value="GLUTAMATE DEHYDROGENASE"/>
    <property type="match status" value="1"/>
</dbReference>
<sequence length="428" mass="47618">MKSTFEDAQKRLTNVFRYFELTDDVREKLKHPKLCLSVSIPVRMDDGRLKVFTGYRVQFDNTRGPTKGGIRYHPDVSLDEVISLSFWMTIKCAVMNLPFGGAKGGIVVNPKSLSRLELERLSRNYIREIADVIGPKRDIPAPDVYTNATIMGWMADEYANIKRQQLPGVITGKPVHLNGSLGRESATGRGALHVLQEWVNRKKLNPQQRTLAVQGFGNAGYHFARLAHDEGFKVVAVSDSKGAIFSEEGLEPGKVMDHKQEHKDLKSMMYCDGSVCDLQRYKKISSEEMLELDVDVLVLAALENQIHKGNAGQVKAKLILEIANGPVTSEADAILAGNGVSVLPDVLVNAGGVTVSYFEWVQNRAGLYWEEETVNDRLRKKMGKEANTIFDLVEEKSISLRTAAYLQGVKRIAGAISETGTREYFQEG</sequence>
<dbReference type="InterPro" id="IPR046346">
    <property type="entry name" value="Aminoacid_DH-like_N_sf"/>
</dbReference>
<dbReference type="PROSITE" id="PS00074">
    <property type="entry name" value="GLFV_DEHYDROGENASE"/>
    <property type="match status" value="1"/>
</dbReference>
<keyword evidence="5" id="KW-0520">NAD</keyword>
<name>A0A8J6N9K0_9BACT</name>
<proteinExistence type="inferred from homology"/>
<evidence type="ECO:0000256" key="7">
    <source>
        <dbReference type="RuleBase" id="RU004417"/>
    </source>
</evidence>
<evidence type="ECO:0000256" key="5">
    <source>
        <dbReference type="PIRSR" id="PIRSR000185-2"/>
    </source>
</evidence>
<evidence type="ECO:0000256" key="3">
    <source>
        <dbReference type="PIRNR" id="PIRNR000185"/>
    </source>
</evidence>
<feature type="binding site" evidence="5">
    <location>
        <position position="218"/>
    </location>
    <ligand>
        <name>NAD(+)</name>
        <dbReference type="ChEBI" id="CHEBI:57540"/>
    </ligand>
</feature>
<comment type="similarity">
    <text evidence="1 3 7">Belongs to the Glu/Leu/Phe/Val dehydrogenases family.</text>
</comment>
<keyword evidence="5" id="KW-0547">Nucleotide-binding</keyword>
<dbReference type="Gene3D" id="3.40.50.720">
    <property type="entry name" value="NAD(P)-binding Rossmann-like Domain"/>
    <property type="match status" value="1"/>
</dbReference>
<dbReference type="SUPFAM" id="SSF51735">
    <property type="entry name" value="NAD(P)-binding Rossmann-fold domains"/>
    <property type="match status" value="1"/>
</dbReference>
<dbReference type="SUPFAM" id="SSF53223">
    <property type="entry name" value="Aminoacid dehydrogenase-like, N-terminal domain"/>
    <property type="match status" value="1"/>
</dbReference>
<reference evidence="9 10" key="1">
    <citation type="submission" date="2020-08" db="EMBL/GenBank/DDBJ databases">
        <title>Bridging the membrane lipid divide: bacteria of the FCB group superphylum have the potential to synthesize archaeal ether lipids.</title>
        <authorList>
            <person name="Villanueva L."/>
            <person name="Von Meijenfeldt F.A.B."/>
            <person name="Westbye A.B."/>
            <person name="Yadav S."/>
            <person name="Hopmans E.C."/>
            <person name="Dutilh B.E."/>
            <person name="Sinninghe Damste J.S."/>
        </authorList>
    </citation>
    <scope>NUCLEOTIDE SEQUENCE [LARGE SCALE GENOMIC DNA]</scope>
    <source>
        <strain evidence="9">NIOZ-UU47</strain>
    </source>
</reference>
<evidence type="ECO:0000313" key="10">
    <source>
        <dbReference type="Proteomes" id="UP000614424"/>
    </source>
</evidence>
<dbReference type="CDD" id="cd01076">
    <property type="entry name" value="NAD_bind_1_Glu_DH"/>
    <property type="match status" value="1"/>
</dbReference>
<evidence type="ECO:0000256" key="4">
    <source>
        <dbReference type="PIRSR" id="PIRSR000185-1"/>
    </source>
</evidence>
<evidence type="ECO:0000256" key="1">
    <source>
        <dbReference type="ARBA" id="ARBA00006382"/>
    </source>
</evidence>
<dbReference type="PRINTS" id="PR00082">
    <property type="entry name" value="GLFDHDRGNASE"/>
</dbReference>
<dbReference type="Pfam" id="PF02812">
    <property type="entry name" value="ELFV_dehydrog_N"/>
    <property type="match status" value="1"/>
</dbReference>
<evidence type="ECO:0000313" key="9">
    <source>
        <dbReference type="EMBL" id="MBC8316451.1"/>
    </source>
</evidence>
<evidence type="ECO:0000259" key="8">
    <source>
        <dbReference type="SMART" id="SM00839"/>
    </source>
</evidence>
<dbReference type="InterPro" id="IPR006096">
    <property type="entry name" value="Glu/Leu/Phe/Val/Trp_DH_C"/>
</dbReference>
<dbReference type="InterPro" id="IPR014362">
    <property type="entry name" value="Glu_DH"/>
</dbReference>
<dbReference type="Pfam" id="PF00208">
    <property type="entry name" value="ELFV_dehydrog"/>
    <property type="match status" value="1"/>
</dbReference>
<dbReference type="AlphaFoldDB" id="A0A8J6N9K0"/>
<dbReference type="PIRSF" id="PIRSF000185">
    <property type="entry name" value="Glu_DH"/>
    <property type="match status" value="1"/>
</dbReference>
<dbReference type="InterPro" id="IPR036291">
    <property type="entry name" value="NAD(P)-bd_dom_sf"/>
</dbReference>
<dbReference type="InterPro" id="IPR006097">
    <property type="entry name" value="Glu/Leu/Phe/Val/Trp_DH_dimer"/>
</dbReference>
<feature type="binding site" evidence="5">
    <location>
        <position position="91"/>
    </location>
    <ligand>
        <name>substrate</name>
    </ligand>
</feature>
<evidence type="ECO:0000256" key="2">
    <source>
        <dbReference type="ARBA" id="ARBA00023002"/>
    </source>
</evidence>
<dbReference type="EMBL" id="JACNJZ010000033">
    <property type="protein sequence ID" value="MBC8316451.1"/>
    <property type="molecule type" value="Genomic_DNA"/>
</dbReference>
<organism evidence="9 10">
    <name type="scientific">Candidatus Desulfobia pelagia</name>
    <dbReference type="NCBI Taxonomy" id="2841692"/>
    <lineage>
        <taxon>Bacteria</taxon>
        <taxon>Pseudomonadati</taxon>
        <taxon>Thermodesulfobacteriota</taxon>
        <taxon>Desulfobulbia</taxon>
        <taxon>Desulfobulbales</taxon>
        <taxon>Desulfobulbaceae</taxon>
        <taxon>Candidatus Desulfobia</taxon>
    </lineage>
</organism>
<feature type="binding site" evidence="5">
    <location>
        <position position="356"/>
    </location>
    <ligand>
        <name>substrate</name>
    </ligand>
</feature>
<dbReference type="SMART" id="SM00839">
    <property type="entry name" value="ELFV_dehydrog"/>
    <property type="match status" value="1"/>
</dbReference>
<dbReference type="PANTHER" id="PTHR11606:SF13">
    <property type="entry name" value="GLUTAMATE DEHYDROGENASE 1, MITOCHONDRIAL"/>
    <property type="match status" value="1"/>
</dbReference>
<dbReference type="InterPro" id="IPR033922">
    <property type="entry name" value="NAD_bind_Glu_DH"/>
</dbReference>
<feature type="binding site" evidence="5">
    <location>
        <position position="187"/>
    </location>
    <ligand>
        <name>NAD(+)</name>
        <dbReference type="ChEBI" id="CHEBI:57540"/>
    </ligand>
</feature>
<dbReference type="FunFam" id="3.40.50.10860:FF:000003">
    <property type="entry name" value="Glutamate dehydrogenase"/>
    <property type="match status" value="1"/>
</dbReference>
<dbReference type="InterPro" id="IPR006095">
    <property type="entry name" value="Glu/Leu/Phe/Val/Trp_DH"/>
</dbReference>
<feature type="binding site" evidence="5">
    <location>
        <position position="67"/>
    </location>
    <ligand>
        <name>substrate</name>
    </ligand>
</feature>
<keyword evidence="2 3" id="KW-0560">Oxidoreductase</keyword>
<gene>
    <name evidence="9" type="ORF">H8E41_01000</name>
</gene>
<dbReference type="GO" id="GO:0000166">
    <property type="term" value="F:nucleotide binding"/>
    <property type="evidence" value="ECO:0007669"/>
    <property type="project" value="UniProtKB-KW"/>
</dbReference>
<feature type="active site" description="Proton donor" evidence="4">
    <location>
        <position position="103"/>
    </location>
</feature>
<accession>A0A8J6N9K0</accession>
<dbReference type="Gene3D" id="3.40.50.10860">
    <property type="entry name" value="Leucine Dehydrogenase, chain A, domain 1"/>
    <property type="match status" value="1"/>
</dbReference>
<feature type="site" description="Important for catalysis" evidence="6">
    <location>
        <position position="143"/>
    </location>
</feature>
<dbReference type="GO" id="GO:0006538">
    <property type="term" value="P:L-glutamate catabolic process"/>
    <property type="evidence" value="ECO:0007669"/>
    <property type="project" value="TreeGrafter"/>
</dbReference>
<dbReference type="InterPro" id="IPR033524">
    <property type="entry name" value="Glu/Leu/Phe/Val_DH_AS"/>
</dbReference>
<dbReference type="GO" id="GO:0004352">
    <property type="term" value="F:glutamate dehydrogenase (NAD+) activity"/>
    <property type="evidence" value="ECO:0007669"/>
    <property type="project" value="TreeGrafter"/>
</dbReference>
<comment type="caution">
    <text evidence="9">The sequence shown here is derived from an EMBL/GenBank/DDBJ whole genome shotgun (WGS) entry which is preliminary data.</text>
</comment>
<feature type="domain" description="Glutamate/phenylalanine/leucine/valine/L-tryptophan dehydrogenase C-terminal" evidence="8">
    <location>
        <begin position="180"/>
        <end position="420"/>
    </location>
</feature>